<sequence length="415" mass="46568">MGALLRTHWHPAVRAERLIADGAPVRVRLLGQDFVAFRATDGRVGFFDEACPHRRTSLALARNEGNGLRCIFHGWKFDVSGKTVDIPTEPPHRCAALMRDVPLRHYPVRERGGVIWVYLGDASDVAPFPDFEFTALPDAHVEVRVAIVHCNWFQGLEAVLDSAHLGVLHRGQLDRKDTGHVALTQGVATNFSLASRHTSPRFEIAPTAYGFREAALRELDDGQTFAKIREFVAPYYSFLPGFPEIQSRRMLVAAVPIDDEWCAQWCIYYRLDQPFEDGEIEARWQNAGPDKNNFYDRREGPSTHWGQDRAAMAAGHFSGFPGRHIYEEDFVVQEAMGPIVDRTREYLGSSDKVIIHTRRAMIGAARALQAGRPGWGRPSSDIDYRAIRACAVFLPPGQAWQGVDARILGPNQRTT</sequence>
<dbReference type="GO" id="GO:0046872">
    <property type="term" value="F:metal ion binding"/>
    <property type="evidence" value="ECO:0007669"/>
    <property type="project" value="UniProtKB-KW"/>
</dbReference>
<feature type="domain" description="Rieske" evidence="6">
    <location>
        <begin position="9"/>
        <end position="117"/>
    </location>
</feature>
<gene>
    <name evidence="7" type="ORF">D7S86_16025</name>
</gene>
<dbReference type="Pfam" id="PF19301">
    <property type="entry name" value="LigXa_C"/>
    <property type="match status" value="1"/>
</dbReference>
<dbReference type="PANTHER" id="PTHR21266">
    <property type="entry name" value="IRON-SULFUR DOMAIN CONTAINING PROTEIN"/>
    <property type="match status" value="1"/>
</dbReference>
<protein>
    <recommendedName>
        <fullName evidence="6">Rieske domain-containing protein</fullName>
    </recommendedName>
</protein>
<dbReference type="InterPro" id="IPR045623">
    <property type="entry name" value="LigXa_C"/>
</dbReference>
<evidence type="ECO:0000313" key="7">
    <source>
        <dbReference type="EMBL" id="RKP53764.1"/>
    </source>
</evidence>
<dbReference type="PROSITE" id="PS51296">
    <property type="entry name" value="RIESKE"/>
    <property type="match status" value="1"/>
</dbReference>
<evidence type="ECO:0000256" key="1">
    <source>
        <dbReference type="ARBA" id="ARBA00022714"/>
    </source>
</evidence>
<organism evidence="7 8">
    <name type="scientific">Pararobbsia silviterrae</name>
    <dbReference type="NCBI Taxonomy" id="1792498"/>
    <lineage>
        <taxon>Bacteria</taxon>
        <taxon>Pseudomonadati</taxon>
        <taxon>Pseudomonadota</taxon>
        <taxon>Betaproteobacteria</taxon>
        <taxon>Burkholderiales</taxon>
        <taxon>Burkholderiaceae</taxon>
        <taxon>Pararobbsia</taxon>
    </lineage>
</organism>
<proteinExistence type="predicted"/>
<keyword evidence="2" id="KW-0479">Metal-binding</keyword>
<evidence type="ECO:0000256" key="4">
    <source>
        <dbReference type="ARBA" id="ARBA00023004"/>
    </source>
</evidence>
<keyword evidence="5" id="KW-0411">Iron-sulfur</keyword>
<dbReference type="Pfam" id="PF00355">
    <property type="entry name" value="Rieske"/>
    <property type="match status" value="1"/>
</dbReference>
<accession>A0A494XVA1</accession>
<evidence type="ECO:0000259" key="6">
    <source>
        <dbReference type="PROSITE" id="PS51296"/>
    </source>
</evidence>
<keyword evidence="4" id="KW-0408">Iron</keyword>
<dbReference type="InterPro" id="IPR017941">
    <property type="entry name" value="Rieske_2Fe-2S"/>
</dbReference>
<dbReference type="SUPFAM" id="SSF50022">
    <property type="entry name" value="ISP domain"/>
    <property type="match status" value="1"/>
</dbReference>
<dbReference type="AlphaFoldDB" id="A0A494XVA1"/>
<dbReference type="InterPro" id="IPR036922">
    <property type="entry name" value="Rieske_2Fe-2S_sf"/>
</dbReference>
<comment type="caution">
    <text evidence="7">The sequence shown here is derived from an EMBL/GenBank/DDBJ whole genome shotgun (WGS) entry which is preliminary data.</text>
</comment>
<name>A0A494XVA1_9BURK</name>
<dbReference type="InterPro" id="IPR050584">
    <property type="entry name" value="Cholesterol_7-desaturase"/>
</dbReference>
<dbReference type="Proteomes" id="UP000270342">
    <property type="component" value="Unassembled WGS sequence"/>
</dbReference>
<dbReference type="GO" id="GO:0051537">
    <property type="term" value="F:2 iron, 2 sulfur cluster binding"/>
    <property type="evidence" value="ECO:0007669"/>
    <property type="project" value="UniProtKB-KW"/>
</dbReference>
<evidence type="ECO:0000256" key="3">
    <source>
        <dbReference type="ARBA" id="ARBA00023002"/>
    </source>
</evidence>
<evidence type="ECO:0000256" key="5">
    <source>
        <dbReference type="ARBA" id="ARBA00023014"/>
    </source>
</evidence>
<evidence type="ECO:0000313" key="8">
    <source>
        <dbReference type="Proteomes" id="UP000270342"/>
    </source>
</evidence>
<dbReference type="PANTHER" id="PTHR21266:SF59">
    <property type="entry name" value="BLR4922 PROTEIN"/>
    <property type="match status" value="1"/>
</dbReference>
<keyword evidence="8" id="KW-1185">Reference proteome</keyword>
<dbReference type="GO" id="GO:0016491">
    <property type="term" value="F:oxidoreductase activity"/>
    <property type="evidence" value="ECO:0007669"/>
    <property type="project" value="UniProtKB-KW"/>
</dbReference>
<dbReference type="EMBL" id="RBZU01000006">
    <property type="protein sequence ID" value="RKP53764.1"/>
    <property type="molecule type" value="Genomic_DNA"/>
</dbReference>
<keyword evidence="1" id="KW-0001">2Fe-2S</keyword>
<dbReference type="SUPFAM" id="SSF55961">
    <property type="entry name" value="Bet v1-like"/>
    <property type="match status" value="1"/>
</dbReference>
<reference evidence="7 8" key="1">
    <citation type="submission" date="2018-10" db="EMBL/GenBank/DDBJ databases">
        <title>Robbsia sp. DHC34, isolated from soil.</title>
        <authorList>
            <person name="Gao Z.-H."/>
            <person name="Qiu L.-H."/>
        </authorList>
    </citation>
    <scope>NUCLEOTIDE SEQUENCE [LARGE SCALE GENOMIC DNA]</scope>
    <source>
        <strain evidence="7 8">DHC34</strain>
    </source>
</reference>
<dbReference type="Gene3D" id="2.102.10.10">
    <property type="entry name" value="Rieske [2Fe-2S] iron-sulphur domain"/>
    <property type="match status" value="1"/>
</dbReference>
<keyword evidence="3" id="KW-0560">Oxidoreductase</keyword>
<evidence type="ECO:0000256" key="2">
    <source>
        <dbReference type="ARBA" id="ARBA00022723"/>
    </source>
</evidence>